<dbReference type="RefSeq" id="XP_038806313.1">
    <property type="nucleotide sequence ID" value="XM_038957374.1"/>
</dbReference>
<evidence type="ECO:0000313" key="1">
    <source>
        <dbReference type="EMBL" id="KAF7918510.1"/>
    </source>
</evidence>
<sequence>MFLDSEVRKGDGSYRYEGGEFNLLVKEMETGKGDFETEYSYPKPWNEKLLKREPCQFTIRSTFACSSSEATLRLSTNSWIADGKSIPSATIMVGGLTSRLMDGGYPRTGN</sequence>
<organism evidence="1 2">
    <name type="scientific">Botrytis deweyae</name>
    <dbReference type="NCBI Taxonomy" id="2478750"/>
    <lineage>
        <taxon>Eukaryota</taxon>
        <taxon>Fungi</taxon>
        <taxon>Dikarya</taxon>
        <taxon>Ascomycota</taxon>
        <taxon>Pezizomycotina</taxon>
        <taxon>Leotiomycetes</taxon>
        <taxon>Helotiales</taxon>
        <taxon>Sclerotiniaceae</taxon>
        <taxon>Botrytis</taxon>
    </lineage>
</organism>
<dbReference type="GeneID" id="62236524"/>
<name>A0ABQ7IAS7_9HELO</name>
<dbReference type="EMBL" id="RCSX01000030">
    <property type="protein sequence ID" value="KAF7918510.1"/>
    <property type="molecule type" value="Genomic_DNA"/>
</dbReference>
<comment type="caution">
    <text evidence="1">The sequence shown here is derived from an EMBL/GenBank/DDBJ whole genome shotgun (WGS) entry which is preliminary data.</text>
</comment>
<protein>
    <submittedName>
        <fullName evidence="1">Uncharacterized protein</fullName>
    </submittedName>
</protein>
<keyword evidence="2" id="KW-1185">Reference proteome</keyword>
<evidence type="ECO:0000313" key="2">
    <source>
        <dbReference type="Proteomes" id="UP000783213"/>
    </source>
</evidence>
<accession>A0ABQ7IAS7</accession>
<dbReference type="Proteomes" id="UP000783213">
    <property type="component" value="Unassembled WGS sequence"/>
</dbReference>
<reference evidence="1 2" key="1">
    <citation type="journal article" date="2020" name="Genome Biol. Evol.">
        <title>Comparative genomics of Sclerotiniaceae.</title>
        <authorList>
            <person name="Valero Jimenez C.A."/>
            <person name="Steentjes M."/>
            <person name="Scholten O.E."/>
            <person name="Van Kan J.A.L."/>
        </authorList>
    </citation>
    <scope>NUCLEOTIDE SEQUENCE [LARGE SCALE GENOMIC DNA]</scope>
    <source>
        <strain evidence="1 2">B1</strain>
    </source>
</reference>
<gene>
    <name evidence="1" type="ORF">EAE98_009753</name>
</gene>
<proteinExistence type="predicted"/>